<dbReference type="PANTHER" id="PTHR43280">
    <property type="entry name" value="ARAC-FAMILY TRANSCRIPTIONAL REGULATOR"/>
    <property type="match status" value="1"/>
</dbReference>
<dbReference type="InterPro" id="IPR009057">
    <property type="entry name" value="Homeodomain-like_sf"/>
</dbReference>
<dbReference type="HOGENOM" id="CLU_000445_88_0_9"/>
<reference evidence="5 6" key="1">
    <citation type="submission" date="2009-01" db="EMBL/GenBank/DDBJ databases">
        <authorList>
            <person name="Fulton L."/>
            <person name="Clifton S."/>
            <person name="Fulton B."/>
            <person name="Xu J."/>
            <person name="Minx P."/>
            <person name="Pepin K.H."/>
            <person name="Johnson M."/>
            <person name="Bhonagiri V."/>
            <person name="Nash W.E."/>
            <person name="Mardis E.R."/>
            <person name="Wilson R.K."/>
        </authorList>
    </citation>
    <scope>NUCLEOTIDE SEQUENCE [LARGE SCALE GENOMIC DNA]</scope>
    <source>
        <strain evidence="5 6">DSM 5476</strain>
    </source>
</reference>
<dbReference type="PROSITE" id="PS01124">
    <property type="entry name" value="HTH_ARAC_FAMILY_2"/>
    <property type="match status" value="1"/>
</dbReference>
<dbReference type="SUPFAM" id="SSF51215">
    <property type="entry name" value="Regulatory protein AraC"/>
    <property type="match status" value="1"/>
</dbReference>
<dbReference type="SUPFAM" id="SSF46689">
    <property type="entry name" value="Homeodomain-like"/>
    <property type="match status" value="2"/>
</dbReference>
<sequence>MMLRQYRDNIWNRQATSGKKKRRIVNNVIQFQQQDMKKAFKSDQIGVLPHNSHGNTPLHQHDFFEMVYVHEGYCDNMIDNKKVSLTKGDICLINTYAVHTLLCDDPDNAVIFNIMIGAEMMNAAHFRLLSYNDFVADFFFHSLEKQRDDDNYLIFHQSEKENAANNLCVQLINEYYGHEEDLYQESKILHLFDCILIELTRSYQKMKDHPLGKKDSLKVSDMIYYIENHYNSVTLKSIADYFGYHPKHFSRIIHQATGQTFTDLLLDLRMRCAKELLQNNSLSITEIMHQVGYHNYKWFSNQFQKKFDMSPKKYRDTV</sequence>
<keyword evidence="3" id="KW-0804">Transcription</keyword>
<dbReference type="InterPro" id="IPR003313">
    <property type="entry name" value="AraC-bd"/>
</dbReference>
<dbReference type="STRING" id="537013.CLOSTMETH_03430"/>
<feature type="domain" description="HTH araC/xylS-type" evidence="4">
    <location>
        <begin position="220"/>
        <end position="317"/>
    </location>
</feature>
<dbReference type="Proteomes" id="UP000003340">
    <property type="component" value="Unassembled WGS sequence"/>
</dbReference>
<evidence type="ECO:0000313" key="6">
    <source>
        <dbReference type="Proteomes" id="UP000003340"/>
    </source>
</evidence>
<comment type="caution">
    <text evidence="5">The sequence shown here is derived from an EMBL/GenBank/DDBJ whole genome shotgun (WGS) entry which is preliminary data.</text>
</comment>
<dbReference type="InterPro" id="IPR018060">
    <property type="entry name" value="HTH_AraC"/>
</dbReference>
<reference evidence="5 6" key="2">
    <citation type="submission" date="2009-02" db="EMBL/GenBank/DDBJ databases">
        <title>Draft genome sequence of Clostridium methylpentosum (DSM 5476).</title>
        <authorList>
            <person name="Sudarsanam P."/>
            <person name="Ley R."/>
            <person name="Guruge J."/>
            <person name="Turnbaugh P.J."/>
            <person name="Mahowald M."/>
            <person name="Liep D."/>
            <person name="Gordon J."/>
        </authorList>
    </citation>
    <scope>NUCLEOTIDE SEQUENCE [LARGE SCALE GENOMIC DNA]</scope>
    <source>
        <strain evidence="5 6">DSM 5476</strain>
    </source>
</reference>
<dbReference type="Pfam" id="PF02311">
    <property type="entry name" value="AraC_binding"/>
    <property type="match status" value="1"/>
</dbReference>
<dbReference type="Gene3D" id="2.60.120.10">
    <property type="entry name" value="Jelly Rolls"/>
    <property type="match status" value="1"/>
</dbReference>
<dbReference type="Gene3D" id="1.10.10.60">
    <property type="entry name" value="Homeodomain-like"/>
    <property type="match status" value="2"/>
</dbReference>
<proteinExistence type="predicted"/>
<dbReference type="GO" id="GO:0003700">
    <property type="term" value="F:DNA-binding transcription factor activity"/>
    <property type="evidence" value="ECO:0007669"/>
    <property type="project" value="InterPro"/>
</dbReference>
<dbReference type="eggNOG" id="COG0662">
    <property type="taxonomic scope" value="Bacteria"/>
</dbReference>
<evidence type="ECO:0000256" key="2">
    <source>
        <dbReference type="ARBA" id="ARBA00023125"/>
    </source>
</evidence>
<name>C0EHT5_9FIRM</name>
<evidence type="ECO:0000313" key="5">
    <source>
        <dbReference type="EMBL" id="EEG29015.1"/>
    </source>
</evidence>
<dbReference type="InterPro" id="IPR037923">
    <property type="entry name" value="HTH-like"/>
</dbReference>
<dbReference type="eggNOG" id="COG4977">
    <property type="taxonomic scope" value="Bacteria"/>
</dbReference>
<keyword evidence="2" id="KW-0238">DNA-binding</keyword>
<accession>C0EHT5</accession>
<evidence type="ECO:0000256" key="3">
    <source>
        <dbReference type="ARBA" id="ARBA00023163"/>
    </source>
</evidence>
<keyword evidence="6" id="KW-1185">Reference proteome</keyword>
<organism evidence="5 6">
    <name type="scientific">[Clostridium] methylpentosum DSM 5476</name>
    <dbReference type="NCBI Taxonomy" id="537013"/>
    <lineage>
        <taxon>Bacteria</taxon>
        <taxon>Bacillati</taxon>
        <taxon>Bacillota</taxon>
        <taxon>Clostridia</taxon>
        <taxon>Eubacteriales</taxon>
        <taxon>Oscillospiraceae</taxon>
        <taxon>Oscillospiraceae incertae sedis</taxon>
    </lineage>
</organism>
<dbReference type="PANTHER" id="PTHR43280:SF28">
    <property type="entry name" value="HTH-TYPE TRANSCRIPTIONAL ACTIVATOR RHAS"/>
    <property type="match status" value="1"/>
</dbReference>
<dbReference type="AlphaFoldDB" id="C0EHT5"/>
<dbReference type="Pfam" id="PF12833">
    <property type="entry name" value="HTH_18"/>
    <property type="match status" value="1"/>
</dbReference>
<keyword evidence="1" id="KW-0805">Transcription regulation</keyword>
<dbReference type="EMBL" id="ACEC01000119">
    <property type="protein sequence ID" value="EEG29015.1"/>
    <property type="molecule type" value="Genomic_DNA"/>
</dbReference>
<evidence type="ECO:0000256" key="1">
    <source>
        <dbReference type="ARBA" id="ARBA00023015"/>
    </source>
</evidence>
<dbReference type="GO" id="GO:0043565">
    <property type="term" value="F:sequence-specific DNA binding"/>
    <property type="evidence" value="ECO:0007669"/>
    <property type="project" value="InterPro"/>
</dbReference>
<dbReference type="InterPro" id="IPR014710">
    <property type="entry name" value="RmlC-like_jellyroll"/>
</dbReference>
<protein>
    <submittedName>
        <fullName evidence="5">Transcriptional regulator, AraC family</fullName>
    </submittedName>
</protein>
<dbReference type="SMART" id="SM00342">
    <property type="entry name" value="HTH_ARAC"/>
    <property type="match status" value="1"/>
</dbReference>
<gene>
    <name evidence="5" type="ORF">CLOSTMETH_03430</name>
</gene>
<evidence type="ECO:0000259" key="4">
    <source>
        <dbReference type="PROSITE" id="PS01124"/>
    </source>
</evidence>